<proteinExistence type="inferred from homology"/>
<keyword evidence="3 9" id="KW-0813">Transport</keyword>
<dbReference type="InterPro" id="IPR058781">
    <property type="entry name" value="HH_AprE-like"/>
</dbReference>
<feature type="domain" description="AprE-like beta-barrel" evidence="12">
    <location>
        <begin position="349"/>
        <end position="439"/>
    </location>
</feature>
<keyword evidence="6 9" id="KW-0812">Transmembrane</keyword>
<protein>
    <recommendedName>
        <fullName evidence="9">Membrane fusion protein (MFP) family protein</fullName>
    </recommendedName>
</protein>
<dbReference type="Pfam" id="PF26002">
    <property type="entry name" value="Beta-barrel_AprE"/>
    <property type="match status" value="1"/>
</dbReference>
<evidence type="ECO:0000256" key="10">
    <source>
        <dbReference type="SAM" id="Coils"/>
    </source>
</evidence>
<dbReference type="InterPro" id="IPR058982">
    <property type="entry name" value="Beta-barrel_AprE"/>
</dbReference>
<feature type="coiled-coil region" evidence="10">
    <location>
        <begin position="237"/>
        <end position="300"/>
    </location>
</feature>
<dbReference type="InterPro" id="IPR050739">
    <property type="entry name" value="MFP"/>
</dbReference>
<dbReference type="GO" id="GO:0005886">
    <property type="term" value="C:plasma membrane"/>
    <property type="evidence" value="ECO:0007669"/>
    <property type="project" value="UniProtKB-SubCell"/>
</dbReference>
<name>A0A4Q0YKU5_9GAMM</name>
<sequence>MAKHSNLNQDELEMVDDVYNAMLTDSPIKYRFVIWILVTFLVCFLLWSSLSSLEQVTRGEGKIIPSSQVQIIQSLDGGILEQMYIKEGMLVEEGQPLARIDDTRFRSDVAQQEVESDSLKANIIRLQAELKTITLAPVTRDWRKQISLKRVMIQFPDDLKASKPELIARQQREYNGRINDLENKLAILSRQVDQRQSELKELKSKLIPLRSNYSSFKRELEITRPLAKQGVIPEVEMLKLEREVNSLSGAIEAIKDSQNKVIAAQGEAILKRREAALAFSSEARSELNKMQSLLARLDQAQLGTQDKVNKAVITSPVKGTIKTIHVNTLGGVVRPGNDLIEIVPAEDQLLIEAKILPKDIAFLYPGLPAVVKVTAYDFTRYGGLDGILEHISADTTQDDKGNSFYLVRIRTNESSLKKKNGQTLPIIPGMLTSVDIITGKRTVMEYILNPILRARENALRER</sequence>
<keyword evidence="14" id="KW-1185">Reference proteome</keyword>
<feature type="domain" description="AprE-like long alpha-helical hairpin" evidence="11">
    <location>
        <begin position="106"/>
        <end position="306"/>
    </location>
</feature>
<evidence type="ECO:0000259" key="12">
    <source>
        <dbReference type="Pfam" id="PF26002"/>
    </source>
</evidence>
<evidence type="ECO:0000256" key="1">
    <source>
        <dbReference type="ARBA" id="ARBA00004377"/>
    </source>
</evidence>
<dbReference type="Gene3D" id="2.40.30.170">
    <property type="match status" value="1"/>
</dbReference>
<reference evidence="13 14" key="1">
    <citation type="submission" date="2017-10" db="EMBL/GenBank/DDBJ databases">
        <title>Nyctiphanis sp. nov., isolated from the stomach of the euphausiid Nyctiphanes simplex (Hansen, 1911) in the Gulf of California.</title>
        <authorList>
            <person name="Gomez-Gil B."/>
            <person name="Aguilar-Mendez M."/>
            <person name="Lopez-Cortes A."/>
            <person name="Gomez-Gutierrez J."/>
            <person name="Roque A."/>
            <person name="Lang E."/>
            <person name="Gonzalez-Castillo A."/>
        </authorList>
    </citation>
    <scope>NUCLEOTIDE SEQUENCE [LARGE SCALE GENOMIC DNA]</scope>
    <source>
        <strain evidence="13 14">CAIM 600</strain>
    </source>
</reference>
<dbReference type="SUPFAM" id="SSF111369">
    <property type="entry name" value="HlyD-like secretion proteins"/>
    <property type="match status" value="1"/>
</dbReference>
<keyword evidence="4 9" id="KW-1003">Cell membrane</keyword>
<dbReference type="GO" id="GO:0009306">
    <property type="term" value="P:protein secretion"/>
    <property type="evidence" value="ECO:0007669"/>
    <property type="project" value="InterPro"/>
</dbReference>
<dbReference type="RefSeq" id="WP_129123926.1">
    <property type="nucleotide sequence ID" value="NZ_PEIB01000038.1"/>
</dbReference>
<feature type="coiled-coil region" evidence="10">
    <location>
        <begin position="171"/>
        <end position="205"/>
    </location>
</feature>
<dbReference type="Pfam" id="PF25994">
    <property type="entry name" value="HH_AprE"/>
    <property type="match status" value="1"/>
</dbReference>
<dbReference type="InterPro" id="IPR006144">
    <property type="entry name" value="Secretion_HlyD_CS"/>
</dbReference>
<evidence type="ECO:0000256" key="3">
    <source>
        <dbReference type="ARBA" id="ARBA00022448"/>
    </source>
</evidence>
<comment type="similarity">
    <text evidence="2 9">Belongs to the membrane fusion protein (MFP) (TC 8.A.1) family.</text>
</comment>
<dbReference type="InterPro" id="IPR010129">
    <property type="entry name" value="T1SS_HlyD"/>
</dbReference>
<keyword evidence="8 9" id="KW-0472">Membrane</keyword>
<comment type="subcellular location">
    <subcellularLocation>
        <location evidence="1 9">Cell inner membrane</location>
        <topology evidence="1 9">Single-pass membrane protein</topology>
    </subcellularLocation>
</comment>
<evidence type="ECO:0000256" key="5">
    <source>
        <dbReference type="ARBA" id="ARBA00022519"/>
    </source>
</evidence>
<evidence type="ECO:0000313" key="13">
    <source>
        <dbReference type="EMBL" id="RXJ71360.1"/>
    </source>
</evidence>
<dbReference type="OrthoDB" id="9775513at2"/>
<organism evidence="13 14">
    <name type="scientific">Veronia nyctiphanis</name>
    <dbReference type="NCBI Taxonomy" id="1278244"/>
    <lineage>
        <taxon>Bacteria</taxon>
        <taxon>Pseudomonadati</taxon>
        <taxon>Pseudomonadota</taxon>
        <taxon>Gammaproteobacteria</taxon>
        <taxon>Vibrionales</taxon>
        <taxon>Vibrionaceae</taxon>
        <taxon>Veronia</taxon>
    </lineage>
</organism>
<dbReference type="PROSITE" id="PS00543">
    <property type="entry name" value="HLYD_FAMILY"/>
    <property type="match status" value="1"/>
</dbReference>
<keyword evidence="5 9" id="KW-0997">Cell inner membrane</keyword>
<dbReference type="NCBIfam" id="TIGR01843">
    <property type="entry name" value="type_I_hlyD"/>
    <property type="match status" value="1"/>
</dbReference>
<evidence type="ECO:0000256" key="9">
    <source>
        <dbReference type="RuleBase" id="RU365093"/>
    </source>
</evidence>
<gene>
    <name evidence="13" type="ORF">CS022_21275</name>
</gene>
<dbReference type="Gene3D" id="1.10.287.470">
    <property type="entry name" value="Helix hairpin bin"/>
    <property type="match status" value="1"/>
</dbReference>
<feature type="transmembrane region" description="Helical" evidence="9">
    <location>
        <begin position="32"/>
        <end position="50"/>
    </location>
</feature>
<evidence type="ECO:0000256" key="4">
    <source>
        <dbReference type="ARBA" id="ARBA00022475"/>
    </source>
</evidence>
<keyword evidence="7 9" id="KW-1133">Transmembrane helix</keyword>
<dbReference type="PANTHER" id="PTHR30386">
    <property type="entry name" value="MEMBRANE FUSION SUBUNIT OF EMRAB-TOLC MULTIDRUG EFFLUX PUMP"/>
    <property type="match status" value="1"/>
</dbReference>
<comment type="caution">
    <text evidence="13">The sequence shown here is derived from an EMBL/GenBank/DDBJ whole genome shotgun (WGS) entry which is preliminary data.</text>
</comment>
<dbReference type="AlphaFoldDB" id="A0A4Q0YKU5"/>
<evidence type="ECO:0000256" key="2">
    <source>
        <dbReference type="ARBA" id="ARBA00009477"/>
    </source>
</evidence>
<evidence type="ECO:0000259" key="11">
    <source>
        <dbReference type="Pfam" id="PF25994"/>
    </source>
</evidence>
<evidence type="ECO:0000256" key="8">
    <source>
        <dbReference type="ARBA" id="ARBA00023136"/>
    </source>
</evidence>
<evidence type="ECO:0000256" key="7">
    <source>
        <dbReference type="ARBA" id="ARBA00022989"/>
    </source>
</evidence>
<keyword evidence="10" id="KW-0175">Coiled coil</keyword>
<dbReference type="Gene3D" id="2.40.50.100">
    <property type="match status" value="2"/>
</dbReference>
<evidence type="ECO:0000313" key="14">
    <source>
        <dbReference type="Proteomes" id="UP000290287"/>
    </source>
</evidence>
<dbReference type="PRINTS" id="PR01490">
    <property type="entry name" value="RTXTOXIND"/>
</dbReference>
<dbReference type="Proteomes" id="UP000290287">
    <property type="component" value="Unassembled WGS sequence"/>
</dbReference>
<accession>A0A4Q0YKU5</accession>
<dbReference type="EMBL" id="PEIB01000038">
    <property type="protein sequence ID" value="RXJ71360.1"/>
    <property type="molecule type" value="Genomic_DNA"/>
</dbReference>
<evidence type="ECO:0000256" key="6">
    <source>
        <dbReference type="ARBA" id="ARBA00022692"/>
    </source>
</evidence>
<dbReference type="PANTHER" id="PTHR30386:SF26">
    <property type="entry name" value="TRANSPORT PROTEIN COMB"/>
    <property type="match status" value="1"/>
</dbReference>